<dbReference type="PANTHER" id="PTHR43735">
    <property type="entry name" value="APOPTOSIS-INDUCING FACTOR 1"/>
    <property type="match status" value="1"/>
</dbReference>
<proteinExistence type="predicted"/>
<dbReference type="GO" id="GO:0050660">
    <property type="term" value="F:flavin adenine dinucleotide binding"/>
    <property type="evidence" value="ECO:0007669"/>
    <property type="project" value="TreeGrafter"/>
</dbReference>
<evidence type="ECO:0000259" key="1">
    <source>
        <dbReference type="Pfam" id="PF07992"/>
    </source>
</evidence>
<reference evidence="2 3" key="1">
    <citation type="journal article" date="2012" name="PLoS Pathog.">
        <title>Diverse lifestyles and strategies of plant pathogenesis encoded in the genomes of eighteen Dothideomycetes fungi.</title>
        <authorList>
            <person name="Ohm R.A."/>
            <person name="Feau N."/>
            <person name="Henrissat B."/>
            <person name="Schoch C.L."/>
            <person name="Horwitz B.A."/>
            <person name="Barry K.W."/>
            <person name="Condon B.J."/>
            <person name="Copeland A.C."/>
            <person name="Dhillon B."/>
            <person name="Glaser F."/>
            <person name="Hesse C.N."/>
            <person name="Kosti I."/>
            <person name="LaButti K."/>
            <person name="Lindquist E.A."/>
            <person name="Lucas S."/>
            <person name="Salamov A.A."/>
            <person name="Bradshaw R.E."/>
            <person name="Ciuffetti L."/>
            <person name="Hamelin R.C."/>
            <person name="Kema G.H.J."/>
            <person name="Lawrence C."/>
            <person name="Scott J.A."/>
            <person name="Spatafora J.W."/>
            <person name="Turgeon B.G."/>
            <person name="de Wit P.J.G.M."/>
            <person name="Zhong S."/>
            <person name="Goodwin S.B."/>
            <person name="Grigoriev I.V."/>
        </authorList>
    </citation>
    <scope>NUCLEOTIDE SEQUENCE [LARGE SCALE GENOMIC DNA]</scope>
    <source>
        <strain evidence="3">28A</strain>
    </source>
</reference>
<dbReference type="EMBL" id="KB908833">
    <property type="protein sequence ID" value="EOA83173.1"/>
    <property type="molecule type" value="Genomic_DNA"/>
</dbReference>
<dbReference type="SUPFAM" id="SSF51905">
    <property type="entry name" value="FAD/NAD(P)-binding domain"/>
    <property type="match status" value="1"/>
</dbReference>
<dbReference type="GO" id="GO:0004174">
    <property type="term" value="F:electron-transferring-flavoprotein dehydrogenase activity"/>
    <property type="evidence" value="ECO:0007669"/>
    <property type="project" value="TreeGrafter"/>
</dbReference>
<dbReference type="eggNOG" id="KOG2495">
    <property type="taxonomic scope" value="Eukaryota"/>
</dbReference>
<evidence type="ECO:0000313" key="2">
    <source>
        <dbReference type="EMBL" id="EOA83173.1"/>
    </source>
</evidence>
<dbReference type="InterPro" id="IPR023753">
    <property type="entry name" value="FAD/NAD-binding_dom"/>
</dbReference>
<keyword evidence="3" id="KW-1185">Reference proteome</keyword>
<accession>R0JPU1</accession>
<dbReference type="Gene3D" id="3.50.50.60">
    <property type="entry name" value="FAD/NAD(P)-binding domain"/>
    <property type="match status" value="2"/>
</dbReference>
<dbReference type="PANTHER" id="PTHR43735:SF24">
    <property type="entry name" value="NUCLEOTIDE-DISULPHIDE OXIDOREDUCTASE AMID-LIKE, PUTATIVE (AFU_ORTHOLOGUE AFUA_1G17180)-RELATED"/>
    <property type="match status" value="1"/>
</dbReference>
<sequence length="360" mass="39166">MWKRFSHLNELKHPNLHFRHGSVKKINPEAKVAEWRDRNGQTQQQAYDYLVMATGLKRPFPAVPKSGSFDEYQRDGKAFIDKITGGDASKCEGRRVVVIGAGAVGVEFAAEIKNYYPQIAVTLVHSRSEVLSSEPLPADVKERARILLEEEGVTLRLGSRATITDLPNGQYTVTLANNEILTADFVIDSTKKGTPTTDVLPAECLNKDKEVMVHQSLMFKDTIANASSHFGVGDVIAWTGIKRAGSATVMGQAAAQNIYAAMLNSELSPASEPYTTTELPAWDAVIGLAVGKQCLTYDPVNGIKYGVDIMKSYFGDDLGWAANLKYLGLTDVVERADSPVGDIDDTKMSDVGIKPVSAQA</sequence>
<gene>
    <name evidence="2" type="ORF">SETTUDRAFT_164622</name>
</gene>
<dbReference type="HOGENOM" id="CLU_029131_0_0_1"/>
<reference evidence="2 3" key="2">
    <citation type="journal article" date="2013" name="PLoS Genet.">
        <title>Comparative genome structure, secondary metabolite, and effector coding capacity across Cochliobolus pathogens.</title>
        <authorList>
            <person name="Condon B.J."/>
            <person name="Leng Y."/>
            <person name="Wu D."/>
            <person name="Bushley K.E."/>
            <person name="Ohm R.A."/>
            <person name="Otillar R."/>
            <person name="Martin J."/>
            <person name="Schackwitz W."/>
            <person name="Grimwood J."/>
            <person name="MohdZainudin N."/>
            <person name="Xue C."/>
            <person name="Wang R."/>
            <person name="Manning V.A."/>
            <person name="Dhillon B."/>
            <person name="Tu Z.J."/>
            <person name="Steffenson B.J."/>
            <person name="Salamov A."/>
            <person name="Sun H."/>
            <person name="Lowry S."/>
            <person name="LaButti K."/>
            <person name="Han J."/>
            <person name="Copeland A."/>
            <person name="Lindquist E."/>
            <person name="Barry K."/>
            <person name="Schmutz J."/>
            <person name="Baker S.E."/>
            <person name="Ciuffetti L.M."/>
            <person name="Grigoriev I.V."/>
            <person name="Zhong S."/>
            <person name="Turgeon B.G."/>
        </authorList>
    </citation>
    <scope>NUCLEOTIDE SEQUENCE [LARGE SCALE GENOMIC DNA]</scope>
    <source>
        <strain evidence="3">28A</strain>
    </source>
</reference>
<dbReference type="STRING" id="671987.R0JPU1"/>
<dbReference type="AlphaFoldDB" id="R0JPU1"/>
<dbReference type="Proteomes" id="UP000016935">
    <property type="component" value="Unassembled WGS sequence"/>
</dbReference>
<dbReference type="InterPro" id="IPR036188">
    <property type="entry name" value="FAD/NAD-bd_sf"/>
</dbReference>
<name>R0JPU1_EXST2</name>
<dbReference type="OrthoDB" id="202203at2759"/>
<dbReference type="GO" id="GO:0005737">
    <property type="term" value="C:cytoplasm"/>
    <property type="evidence" value="ECO:0007669"/>
    <property type="project" value="TreeGrafter"/>
</dbReference>
<dbReference type="GeneID" id="19399192"/>
<feature type="domain" description="FAD/NAD(P)-binding" evidence="1">
    <location>
        <begin position="15"/>
        <end position="190"/>
    </location>
</feature>
<dbReference type="RefSeq" id="XP_008028968.1">
    <property type="nucleotide sequence ID" value="XM_008030777.1"/>
</dbReference>
<dbReference type="Pfam" id="PF07992">
    <property type="entry name" value="Pyr_redox_2"/>
    <property type="match status" value="1"/>
</dbReference>
<protein>
    <recommendedName>
        <fullName evidence="1">FAD/NAD(P)-binding domain-containing protein</fullName>
    </recommendedName>
</protein>
<organism evidence="2 3">
    <name type="scientific">Exserohilum turcicum (strain 28A)</name>
    <name type="common">Northern leaf blight fungus</name>
    <name type="synonym">Setosphaeria turcica</name>
    <dbReference type="NCBI Taxonomy" id="671987"/>
    <lineage>
        <taxon>Eukaryota</taxon>
        <taxon>Fungi</taxon>
        <taxon>Dikarya</taxon>
        <taxon>Ascomycota</taxon>
        <taxon>Pezizomycotina</taxon>
        <taxon>Dothideomycetes</taxon>
        <taxon>Pleosporomycetidae</taxon>
        <taxon>Pleosporales</taxon>
        <taxon>Pleosporineae</taxon>
        <taxon>Pleosporaceae</taxon>
        <taxon>Exserohilum</taxon>
    </lineage>
</organism>
<evidence type="ECO:0000313" key="3">
    <source>
        <dbReference type="Proteomes" id="UP000016935"/>
    </source>
</evidence>